<comment type="caution">
    <text evidence="1">The sequence shown here is derived from an EMBL/GenBank/DDBJ whole genome shotgun (WGS) entry which is preliminary data.</text>
</comment>
<gene>
    <name evidence="1" type="ORF">DPMN_030581</name>
</gene>
<accession>A0A9D4M132</accession>
<dbReference type="EMBL" id="JAIWYP010000002">
    <property type="protein sequence ID" value="KAH3867453.1"/>
    <property type="molecule type" value="Genomic_DNA"/>
</dbReference>
<protein>
    <submittedName>
        <fullName evidence="1">Uncharacterized protein</fullName>
    </submittedName>
</protein>
<organism evidence="1 2">
    <name type="scientific">Dreissena polymorpha</name>
    <name type="common">Zebra mussel</name>
    <name type="synonym">Mytilus polymorpha</name>
    <dbReference type="NCBI Taxonomy" id="45954"/>
    <lineage>
        <taxon>Eukaryota</taxon>
        <taxon>Metazoa</taxon>
        <taxon>Spiralia</taxon>
        <taxon>Lophotrochozoa</taxon>
        <taxon>Mollusca</taxon>
        <taxon>Bivalvia</taxon>
        <taxon>Autobranchia</taxon>
        <taxon>Heteroconchia</taxon>
        <taxon>Euheterodonta</taxon>
        <taxon>Imparidentia</taxon>
        <taxon>Neoheterodontei</taxon>
        <taxon>Myida</taxon>
        <taxon>Dreissenoidea</taxon>
        <taxon>Dreissenidae</taxon>
        <taxon>Dreissena</taxon>
    </lineage>
</organism>
<reference evidence="1" key="1">
    <citation type="journal article" date="2019" name="bioRxiv">
        <title>The Genome of the Zebra Mussel, Dreissena polymorpha: A Resource for Invasive Species Research.</title>
        <authorList>
            <person name="McCartney M.A."/>
            <person name="Auch B."/>
            <person name="Kono T."/>
            <person name="Mallez S."/>
            <person name="Zhang Y."/>
            <person name="Obille A."/>
            <person name="Becker A."/>
            <person name="Abrahante J.E."/>
            <person name="Garbe J."/>
            <person name="Badalamenti J.P."/>
            <person name="Herman A."/>
            <person name="Mangelson H."/>
            <person name="Liachko I."/>
            <person name="Sullivan S."/>
            <person name="Sone E.D."/>
            <person name="Koren S."/>
            <person name="Silverstein K.A.T."/>
            <person name="Beckman K.B."/>
            <person name="Gohl D.M."/>
        </authorList>
    </citation>
    <scope>NUCLEOTIDE SEQUENCE</scope>
    <source>
        <strain evidence="1">Duluth1</strain>
        <tissue evidence="1">Whole animal</tissue>
    </source>
</reference>
<keyword evidence="2" id="KW-1185">Reference proteome</keyword>
<evidence type="ECO:0000313" key="1">
    <source>
        <dbReference type="EMBL" id="KAH3867453.1"/>
    </source>
</evidence>
<proteinExistence type="predicted"/>
<dbReference type="Proteomes" id="UP000828390">
    <property type="component" value="Unassembled WGS sequence"/>
</dbReference>
<sequence>MNPAVFIERVHACNACKKEDHQRKMRFVMLNLRTSNKGFSSTSPTSGRWMCARTYTRYDSPPSTRSLTPGSTSCFASSYLFNPSNP</sequence>
<reference evidence="1" key="2">
    <citation type="submission" date="2020-11" db="EMBL/GenBank/DDBJ databases">
        <authorList>
            <person name="McCartney M.A."/>
            <person name="Auch B."/>
            <person name="Kono T."/>
            <person name="Mallez S."/>
            <person name="Becker A."/>
            <person name="Gohl D.M."/>
            <person name="Silverstein K.A.T."/>
            <person name="Koren S."/>
            <person name="Bechman K.B."/>
            <person name="Herman A."/>
            <person name="Abrahante J.E."/>
            <person name="Garbe J."/>
        </authorList>
    </citation>
    <scope>NUCLEOTIDE SEQUENCE</scope>
    <source>
        <strain evidence="1">Duluth1</strain>
        <tissue evidence="1">Whole animal</tissue>
    </source>
</reference>
<dbReference type="AlphaFoldDB" id="A0A9D4M132"/>
<evidence type="ECO:0000313" key="2">
    <source>
        <dbReference type="Proteomes" id="UP000828390"/>
    </source>
</evidence>
<name>A0A9D4M132_DREPO</name>